<keyword evidence="2" id="KW-0227">DNA damage</keyword>
<accession>A0A6S6S197</accession>
<dbReference type="PANTHER" id="PTHR47642:SF5">
    <property type="entry name" value="ATP-DEPENDENT DNA HELICASE"/>
    <property type="match status" value="1"/>
</dbReference>
<dbReference type="Pfam" id="PF05970">
    <property type="entry name" value="PIF1"/>
    <property type="match status" value="1"/>
</dbReference>
<dbReference type="Gene3D" id="3.40.50.300">
    <property type="entry name" value="P-loop containing nucleotide triphosphate hydrolases"/>
    <property type="match status" value="1"/>
</dbReference>
<dbReference type="InterPro" id="IPR029491">
    <property type="entry name" value="Helicase_HTH"/>
</dbReference>
<dbReference type="GO" id="GO:0003678">
    <property type="term" value="F:DNA helicase activity"/>
    <property type="evidence" value="ECO:0007669"/>
    <property type="project" value="InterPro"/>
</dbReference>
<dbReference type="Gene3D" id="2.30.30.940">
    <property type="match status" value="1"/>
</dbReference>
<proteinExistence type="predicted"/>
<dbReference type="Pfam" id="PF14493">
    <property type="entry name" value="HTH_40"/>
    <property type="match status" value="1"/>
</dbReference>
<keyword evidence="8" id="KW-0413">Isomerase</keyword>
<dbReference type="InterPro" id="IPR049163">
    <property type="entry name" value="Pif1-like_2B_dom"/>
</dbReference>
<reference evidence="10" key="1">
    <citation type="submission" date="2020-01" db="EMBL/GenBank/DDBJ databases">
        <authorList>
            <person name="Meier V. D."/>
            <person name="Meier V D."/>
        </authorList>
    </citation>
    <scope>NUCLEOTIDE SEQUENCE</scope>
    <source>
        <strain evidence="10">HLG_WM_MAG_10</strain>
    </source>
</reference>
<evidence type="ECO:0000256" key="6">
    <source>
        <dbReference type="ARBA" id="ARBA00023125"/>
    </source>
</evidence>
<keyword evidence="7" id="KW-0234">DNA repair</keyword>
<dbReference type="SUPFAM" id="SSF52540">
    <property type="entry name" value="P-loop containing nucleoside triphosphate hydrolases"/>
    <property type="match status" value="2"/>
</dbReference>
<keyword evidence="1" id="KW-0547">Nucleotide-binding</keyword>
<protein>
    <submittedName>
        <fullName evidence="10">Possible helicase</fullName>
    </submittedName>
</protein>
<evidence type="ECO:0000256" key="1">
    <source>
        <dbReference type="ARBA" id="ARBA00022741"/>
    </source>
</evidence>
<dbReference type="PANTHER" id="PTHR47642">
    <property type="entry name" value="ATP-DEPENDENT DNA HELICASE"/>
    <property type="match status" value="1"/>
</dbReference>
<dbReference type="CDD" id="cd18809">
    <property type="entry name" value="SF1_C_RecD"/>
    <property type="match status" value="1"/>
</dbReference>
<evidence type="ECO:0000256" key="7">
    <source>
        <dbReference type="ARBA" id="ARBA00023204"/>
    </source>
</evidence>
<dbReference type="GO" id="GO:0000723">
    <property type="term" value="P:telomere maintenance"/>
    <property type="evidence" value="ECO:0007669"/>
    <property type="project" value="InterPro"/>
</dbReference>
<dbReference type="SMART" id="SM00382">
    <property type="entry name" value="AAA"/>
    <property type="match status" value="1"/>
</dbReference>
<dbReference type="InterPro" id="IPR010285">
    <property type="entry name" value="DNA_helicase_pif1-like_DEAD"/>
</dbReference>
<keyword evidence="3" id="KW-0378">Hydrolase</keyword>
<evidence type="ECO:0000313" key="10">
    <source>
        <dbReference type="EMBL" id="CAA6801483.1"/>
    </source>
</evidence>
<evidence type="ECO:0000259" key="9">
    <source>
        <dbReference type="SMART" id="SM00382"/>
    </source>
</evidence>
<evidence type="ECO:0000256" key="4">
    <source>
        <dbReference type="ARBA" id="ARBA00022806"/>
    </source>
</evidence>
<dbReference type="InterPro" id="IPR003593">
    <property type="entry name" value="AAA+_ATPase"/>
</dbReference>
<keyword evidence="5" id="KW-0067">ATP-binding</keyword>
<dbReference type="GO" id="GO:0006281">
    <property type="term" value="P:DNA repair"/>
    <property type="evidence" value="ECO:0007669"/>
    <property type="project" value="InterPro"/>
</dbReference>
<name>A0A6S6S197_9BACT</name>
<evidence type="ECO:0000256" key="2">
    <source>
        <dbReference type="ARBA" id="ARBA00022763"/>
    </source>
</evidence>
<dbReference type="InterPro" id="IPR027417">
    <property type="entry name" value="P-loop_NTPase"/>
</dbReference>
<dbReference type="EMBL" id="CACVAQ010000065">
    <property type="protein sequence ID" value="CAA6801483.1"/>
    <property type="molecule type" value="Genomic_DNA"/>
</dbReference>
<organism evidence="10">
    <name type="scientific">uncultured Aureispira sp</name>
    <dbReference type="NCBI Taxonomy" id="1331704"/>
    <lineage>
        <taxon>Bacteria</taxon>
        <taxon>Pseudomonadati</taxon>
        <taxon>Bacteroidota</taxon>
        <taxon>Saprospiria</taxon>
        <taxon>Saprospirales</taxon>
        <taxon>Saprospiraceae</taxon>
        <taxon>Aureispira</taxon>
        <taxon>environmental samples</taxon>
    </lineage>
</organism>
<dbReference type="Pfam" id="PF21530">
    <property type="entry name" value="Pif1_2B_dom"/>
    <property type="match status" value="1"/>
</dbReference>
<evidence type="ECO:0000256" key="3">
    <source>
        <dbReference type="ARBA" id="ARBA00022801"/>
    </source>
</evidence>
<keyword evidence="6" id="KW-0238">DNA-binding</keyword>
<keyword evidence="4 10" id="KW-0347">Helicase</keyword>
<dbReference type="AlphaFoldDB" id="A0A6S6S197"/>
<dbReference type="CDD" id="cd18037">
    <property type="entry name" value="DEXSc_Pif1_like"/>
    <property type="match status" value="1"/>
</dbReference>
<feature type="domain" description="AAA+ ATPase" evidence="9">
    <location>
        <begin position="12"/>
        <end position="155"/>
    </location>
</feature>
<dbReference type="InterPro" id="IPR051055">
    <property type="entry name" value="PIF1_helicase"/>
</dbReference>
<sequence length="571" mass="64101">MKQSTALHLLKAGKSVFLTGSAGAGKTYVLNQYIQYLKERKVPVAVTASTGIAATHMNGMTIHAWSGIGVRTQLSHSDLVFMQTKKYLREKLEVAKVLIIDEISMLHKTQLDMVNQVLKFFKGNNYPFGGIQVIFSGDFFQLPPIGLRTEANREKFAFMSKAWVEAKLAICYLSEQHRQEGGELNQILNEIRSNTISAASLELLKKAENTPFQADWEPPMLYSHNHDVNRTNNQYLRDLEGKITTFEATTKGNKKLVDLLKNSVRAEEQVYLKIGAKVMFVKNNYEQGYINGTLGKVVGYSPEGFPRIELNDGKTLIAEPNEWSIEDDMGKSLAAYKQIPIRLAWAITVHKSQGMTLDCAKVDLSRTFEKGQGYVALSRLKNLDGLQLAGFNATALQVDSLAFKADKRFQELSLEIEEKVDLAALEKRALNFIKHCGGLTDPEDIERYNKQRKEKKGKKEKKTPTHLITKGLVDQNWSIQQIAAERGLTESTITGHIVKLYDLFPTFDWSAYRPPADVLSRVQKAYAEVLADNKPDNVRPDGSVSSKALYTAMNQEVGYTAIKLALLFVHK</sequence>
<gene>
    <name evidence="10" type="ORF">HELGO_WM11406</name>
</gene>
<evidence type="ECO:0000256" key="5">
    <source>
        <dbReference type="ARBA" id="ARBA00022840"/>
    </source>
</evidence>
<evidence type="ECO:0000256" key="8">
    <source>
        <dbReference type="ARBA" id="ARBA00023235"/>
    </source>
</evidence>